<dbReference type="RefSeq" id="XP_035448353.2">
    <property type="nucleotide sequence ID" value="XM_035592460.2"/>
</dbReference>
<dbReference type="PROSITE" id="PS50191">
    <property type="entry name" value="CRAL_TRIO"/>
    <property type="match status" value="1"/>
</dbReference>
<evidence type="ECO:0000313" key="2">
    <source>
        <dbReference type="Proteomes" id="UP000829999"/>
    </source>
</evidence>
<dbReference type="OrthoDB" id="1434354at2759"/>
<dbReference type="Pfam" id="PF00650">
    <property type="entry name" value="CRAL_TRIO"/>
    <property type="match status" value="1"/>
</dbReference>
<accession>A0A9R0DCS2</accession>
<dbReference type="Gene3D" id="3.40.525.10">
    <property type="entry name" value="CRAL-TRIO lipid binding domain"/>
    <property type="match status" value="1"/>
</dbReference>
<dbReference type="InterPro" id="IPR036273">
    <property type="entry name" value="CRAL/TRIO_N_dom_sf"/>
</dbReference>
<dbReference type="InterPro" id="IPR001251">
    <property type="entry name" value="CRAL-TRIO_dom"/>
</dbReference>
<dbReference type="GO" id="GO:1902936">
    <property type="term" value="F:phosphatidylinositol bisphosphate binding"/>
    <property type="evidence" value="ECO:0007669"/>
    <property type="project" value="TreeGrafter"/>
</dbReference>
<dbReference type="GeneID" id="118274761"/>
<sequence length="312" mass="36302">MSSIQNPLLNITPDIVNSIRKIYNLDDPKRLNEAIKILEHWIQKQPHIVKKDFDKRFLETALITCKGSVEKAKKQIDTLCTMKTMVPKFFVPYNLKTELPTALEKVWHIPLPKLTEDYCRIVWIKSFSNDFTPDDLLQFFQYSIILSEYIRAHDYVNGFVIIVDYRDWNMFKLITRMTTPDVQPFINVLIKGYGGRLKSLHIITESKAVELLVATVRQMISEKLGNRIQVHKTIEDLHEVVNKDLLPEEFGGKQKSCEKIQAELVDELSSEKHIEYLKVMSKACTDETKRNTGKFNEEYMGMPGSFRNLTVD</sequence>
<dbReference type="SUPFAM" id="SSF52087">
    <property type="entry name" value="CRAL/TRIO domain"/>
    <property type="match status" value="1"/>
</dbReference>
<dbReference type="GO" id="GO:0016020">
    <property type="term" value="C:membrane"/>
    <property type="evidence" value="ECO:0007669"/>
    <property type="project" value="TreeGrafter"/>
</dbReference>
<dbReference type="CDD" id="cd00170">
    <property type="entry name" value="SEC14"/>
    <property type="match status" value="1"/>
</dbReference>
<keyword evidence="2" id="KW-1185">Reference proteome</keyword>
<proteinExistence type="predicted"/>
<protein>
    <submittedName>
        <fullName evidence="3">Uncharacterized protein LOC118274761</fullName>
    </submittedName>
</protein>
<dbReference type="Proteomes" id="UP000829999">
    <property type="component" value="Chromosome 11"/>
</dbReference>
<dbReference type="AlphaFoldDB" id="A0A9R0DCS2"/>
<evidence type="ECO:0000259" key="1">
    <source>
        <dbReference type="PROSITE" id="PS50191"/>
    </source>
</evidence>
<feature type="domain" description="CRAL-TRIO" evidence="1">
    <location>
        <begin position="78"/>
        <end position="258"/>
    </location>
</feature>
<name>A0A9R0DCS2_SPOFR</name>
<dbReference type="PANTHER" id="PTHR10174">
    <property type="entry name" value="ALPHA-TOCOPHEROL TRANSFER PROTEIN-RELATED"/>
    <property type="match status" value="1"/>
</dbReference>
<dbReference type="SUPFAM" id="SSF46938">
    <property type="entry name" value="CRAL/TRIO N-terminal domain"/>
    <property type="match status" value="1"/>
</dbReference>
<dbReference type="PANTHER" id="PTHR10174:SF224">
    <property type="entry name" value="RETINOL-BINDING PROTEIN PINTA"/>
    <property type="match status" value="1"/>
</dbReference>
<dbReference type="InterPro" id="IPR036865">
    <property type="entry name" value="CRAL-TRIO_dom_sf"/>
</dbReference>
<reference evidence="3" key="1">
    <citation type="submission" date="2025-08" db="UniProtKB">
        <authorList>
            <consortium name="RefSeq"/>
        </authorList>
    </citation>
    <scope>IDENTIFICATION</scope>
    <source>
        <tissue evidence="3">Whole larval tissue</tissue>
    </source>
</reference>
<evidence type="ECO:0000313" key="3">
    <source>
        <dbReference type="RefSeq" id="XP_035448353.2"/>
    </source>
</evidence>
<gene>
    <name evidence="3" type="primary">LOC118274761</name>
</gene>
<organism evidence="2 3">
    <name type="scientific">Spodoptera frugiperda</name>
    <name type="common">Fall armyworm</name>
    <dbReference type="NCBI Taxonomy" id="7108"/>
    <lineage>
        <taxon>Eukaryota</taxon>
        <taxon>Metazoa</taxon>
        <taxon>Ecdysozoa</taxon>
        <taxon>Arthropoda</taxon>
        <taxon>Hexapoda</taxon>
        <taxon>Insecta</taxon>
        <taxon>Pterygota</taxon>
        <taxon>Neoptera</taxon>
        <taxon>Endopterygota</taxon>
        <taxon>Lepidoptera</taxon>
        <taxon>Glossata</taxon>
        <taxon>Ditrysia</taxon>
        <taxon>Noctuoidea</taxon>
        <taxon>Noctuidae</taxon>
        <taxon>Amphipyrinae</taxon>
        <taxon>Spodoptera</taxon>
    </lineage>
</organism>
<dbReference type="SMART" id="SM00516">
    <property type="entry name" value="SEC14"/>
    <property type="match status" value="1"/>
</dbReference>